<keyword evidence="5 10" id="KW-0346">Stress response</keyword>
<dbReference type="PRINTS" id="PR00773">
    <property type="entry name" value="GRPEPROTEIN"/>
</dbReference>
<reference evidence="14" key="1">
    <citation type="submission" date="2020-10" db="EMBL/GenBank/DDBJ databases">
        <authorList>
            <person name="Gilroy R."/>
        </authorList>
    </citation>
    <scope>NUCLEOTIDE SEQUENCE</scope>
    <source>
        <strain evidence="14">CHK154-7741</strain>
    </source>
</reference>
<dbReference type="SUPFAM" id="SSF51064">
    <property type="entry name" value="Head domain of nucleotide exchange factor GrpE"/>
    <property type="match status" value="1"/>
</dbReference>
<evidence type="ECO:0000256" key="13">
    <source>
        <dbReference type="SAM" id="MobiDB-lite"/>
    </source>
</evidence>
<dbReference type="GO" id="GO:0051087">
    <property type="term" value="F:protein-folding chaperone binding"/>
    <property type="evidence" value="ECO:0007669"/>
    <property type="project" value="InterPro"/>
</dbReference>
<dbReference type="AlphaFoldDB" id="A0A9D1MYX4"/>
<dbReference type="GO" id="GO:0042803">
    <property type="term" value="F:protein homodimerization activity"/>
    <property type="evidence" value="ECO:0007669"/>
    <property type="project" value="InterPro"/>
</dbReference>
<evidence type="ECO:0000256" key="2">
    <source>
        <dbReference type="ARBA" id="ARBA00009054"/>
    </source>
</evidence>
<organism evidence="14 15">
    <name type="scientific">Candidatus Limenecus avicola</name>
    <dbReference type="NCBI Taxonomy" id="2840847"/>
    <lineage>
        <taxon>Bacteria</taxon>
        <taxon>Bacillati</taxon>
        <taxon>Bacillota</taxon>
        <taxon>Clostridia</taxon>
        <taxon>Eubacteriales</taxon>
        <taxon>Clostridiaceae</taxon>
        <taxon>Clostridiaceae incertae sedis</taxon>
        <taxon>Candidatus Limenecus</taxon>
    </lineage>
</organism>
<evidence type="ECO:0000256" key="7">
    <source>
        <dbReference type="ARBA" id="ARBA00053401"/>
    </source>
</evidence>
<dbReference type="Gene3D" id="3.90.20.20">
    <property type="match status" value="1"/>
</dbReference>
<dbReference type="FunFam" id="2.30.22.10:FF:000001">
    <property type="entry name" value="Protein GrpE"/>
    <property type="match status" value="1"/>
</dbReference>
<dbReference type="GO" id="GO:0006457">
    <property type="term" value="P:protein folding"/>
    <property type="evidence" value="ECO:0007669"/>
    <property type="project" value="InterPro"/>
</dbReference>
<dbReference type="EMBL" id="DVOD01000004">
    <property type="protein sequence ID" value="HIU91563.1"/>
    <property type="molecule type" value="Genomic_DNA"/>
</dbReference>
<dbReference type="InterPro" id="IPR000740">
    <property type="entry name" value="GrpE"/>
</dbReference>
<evidence type="ECO:0000256" key="10">
    <source>
        <dbReference type="HAMAP-Rule" id="MF_01151"/>
    </source>
</evidence>
<feature type="compositionally biased region" description="Basic and acidic residues" evidence="13">
    <location>
        <begin position="25"/>
        <end position="35"/>
    </location>
</feature>
<dbReference type="Pfam" id="PF01025">
    <property type="entry name" value="GrpE"/>
    <property type="match status" value="1"/>
</dbReference>
<dbReference type="InterPro" id="IPR013805">
    <property type="entry name" value="GrpE_CC"/>
</dbReference>
<dbReference type="Gene3D" id="2.30.22.10">
    <property type="entry name" value="Head domain of nucleotide exchange factor GrpE"/>
    <property type="match status" value="1"/>
</dbReference>
<comment type="caution">
    <text evidence="14">The sequence shown here is derived from an EMBL/GenBank/DDBJ whole genome shotgun (WGS) entry which is preliminary data.</text>
</comment>
<keyword evidence="6 10" id="KW-0143">Chaperone</keyword>
<dbReference type="PANTHER" id="PTHR21237:SF23">
    <property type="entry name" value="GRPE PROTEIN HOMOLOG, MITOCHONDRIAL"/>
    <property type="match status" value="1"/>
</dbReference>
<evidence type="ECO:0000256" key="3">
    <source>
        <dbReference type="ARBA" id="ARBA00011738"/>
    </source>
</evidence>
<name>A0A9D1MYX4_9CLOT</name>
<evidence type="ECO:0000256" key="5">
    <source>
        <dbReference type="ARBA" id="ARBA00023016"/>
    </source>
</evidence>
<evidence type="ECO:0000256" key="11">
    <source>
        <dbReference type="RuleBase" id="RU000639"/>
    </source>
</evidence>
<keyword evidence="4 10" id="KW-0963">Cytoplasm</keyword>
<evidence type="ECO:0000313" key="15">
    <source>
        <dbReference type="Proteomes" id="UP000886748"/>
    </source>
</evidence>
<dbReference type="GO" id="GO:0000774">
    <property type="term" value="F:adenyl-nucleotide exchange factor activity"/>
    <property type="evidence" value="ECO:0007669"/>
    <property type="project" value="InterPro"/>
</dbReference>
<protein>
    <recommendedName>
        <fullName evidence="8 10">Protein GrpE</fullName>
    </recommendedName>
    <alternativeName>
        <fullName evidence="9 10">HSP-70 cofactor</fullName>
    </alternativeName>
</protein>
<evidence type="ECO:0000256" key="4">
    <source>
        <dbReference type="ARBA" id="ARBA00022490"/>
    </source>
</evidence>
<dbReference type="CDD" id="cd00446">
    <property type="entry name" value="GrpE"/>
    <property type="match status" value="1"/>
</dbReference>
<evidence type="ECO:0000256" key="8">
    <source>
        <dbReference type="ARBA" id="ARBA00072274"/>
    </source>
</evidence>
<dbReference type="GO" id="GO:0051082">
    <property type="term" value="F:unfolded protein binding"/>
    <property type="evidence" value="ECO:0007669"/>
    <property type="project" value="TreeGrafter"/>
</dbReference>
<evidence type="ECO:0000313" key="14">
    <source>
        <dbReference type="EMBL" id="HIU91563.1"/>
    </source>
</evidence>
<evidence type="ECO:0000256" key="9">
    <source>
        <dbReference type="ARBA" id="ARBA00076414"/>
    </source>
</evidence>
<dbReference type="PROSITE" id="PS01071">
    <property type="entry name" value="GRPE"/>
    <property type="match status" value="1"/>
</dbReference>
<comment type="subcellular location">
    <subcellularLocation>
        <location evidence="1 10">Cytoplasm</location>
    </subcellularLocation>
</comment>
<gene>
    <name evidence="10 14" type="primary">grpE</name>
    <name evidence="14" type="ORF">IAD26_00365</name>
</gene>
<dbReference type="Proteomes" id="UP000886748">
    <property type="component" value="Unassembled WGS sequence"/>
</dbReference>
<accession>A0A9D1MYX4</accession>
<comment type="function">
    <text evidence="7 10 11">Participates actively in the response to hyperosmotic and heat shock by preventing the aggregation of stress-denatured proteins, in association with DnaK and GrpE. It is the nucleotide exchange factor for DnaK and may function as a thermosensor. Unfolded proteins bind initially to DnaJ; upon interaction with the DnaJ-bound protein, DnaK hydrolyzes its bound ATP, resulting in the formation of a stable complex. GrpE releases ADP from DnaK; ATP binding to DnaK triggers the release of the substrate protein, thus completing the reaction cycle. Several rounds of ATP-dependent interactions between DnaJ, DnaK and GrpE are required for fully efficient folding.</text>
</comment>
<evidence type="ECO:0000256" key="6">
    <source>
        <dbReference type="ARBA" id="ARBA00023186"/>
    </source>
</evidence>
<evidence type="ECO:0000256" key="1">
    <source>
        <dbReference type="ARBA" id="ARBA00004496"/>
    </source>
</evidence>
<dbReference type="InterPro" id="IPR009012">
    <property type="entry name" value="GrpE_head"/>
</dbReference>
<sequence length="190" mass="21885">MGNENKENENIEELVCENNPFADSSNKETEEKTEEAKVCEDAISSLKDEIDKINNQYIRLAADFDNYRKRQMQERESLLKYGAEETLKKMIEALDNIDRAKKSVENIDDVNTVKESYELVFKQIYDVLAKLGLEVIETKDKEFDPNWHEAVMQTPTAEYPENTIIAELQKGYKLGDKVLRPSLVNVAVSE</sequence>
<reference evidence="14" key="2">
    <citation type="journal article" date="2021" name="PeerJ">
        <title>Extensive microbial diversity within the chicken gut microbiome revealed by metagenomics and culture.</title>
        <authorList>
            <person name="Gilroy R."/>
            <person name="Ravi A."/>
            <person name="Getino M."/>
            <person name="Pursley I."/>
            <person name="Horton D.L."/>
            <person name="Alikhan N.F."/>
            <person name="Baker D."/>
            <person name="Gharbi K."/>
            <person name="Hall N."/>
            <person name="Watson M."/>
            <person name="Adriaenssens E.M."/>
            <person name="Foster-Nyarko E."/>
            <person name="Jarju S."/>
            <person name="Secka A."/>
            <person name="Antonio M."/>
            <person name="Oren A."/>
            <person name="Chaudhuri R.R."/>
            <person name="La Ragione R."/>
            <person name="Hildebrand F."/>
            <person name="Pallen M.J."/>
        </authorList>
    </citation>
    <scope>NUCLEOTIDE SEQUENCE</scope>
    <source>
        <strain evidence="14">CHK154-7741</strain>
    </source>
</reference>
<dbReference type="PANTHER" id="PTHR21237">
    <property type="entry name" value="GRPE PROTEIN"/>
    <property type="match status" value="1"/>
</dbReference>
<evidence type="ECO:0000256" key="12">
    <source>
        <dbReference type="RuleBase" id="RU004478"/>
    </source>
</evidence>
<comment type="subunit">
    <text evidence="3 10">Homodimer.</text>
</comment>
<dbReference type="HAMAP" id="MF_01151">
    <property type="entry name" value="GrpE"/>
    <property type="match status" value="1"/>
</dbReference>
<comment type="similarity">
    <text evidence="2 10 12">Belongs to the GrpE family.</text>
</comment>
<feature type="region of interest" description="Disordered" evidence="13">
    <location>
        <begin position="1"/>
        <end position="35"/>
    </location>
</feature>
<dbReference type="GO" id="GO:0005737">
    <property type="term" value="C:cytoplasm"/>
    <property type="evidence" value="ECO:0007669"/>
    <property type="project" value="UniProtKB-SubCell"/>
</dbReference>
<proteinExistence type="inferred from homology"/>
<dbReference type="SUPFAM" id="SSF58014">
    <property type="entry name" value="Coiled-coil domain of nucleotide exchange factor GrpE"/>
    <property type="match status" value="1"/>
</dbReference>
<dbReference type="NCBIfam" id="NF010738">
    <property type="entry name" value="PRK14140.1"/>
    <property type="match status" value="1"/>
</dbReference>